<reference evidence="1" key="1">
    <citation type="submission" date="2019-08" db="EMBL/GenBank/DDBJ databases">
        <authorList>
            <person name="Kucharzyk K."/>
            <person name="Murdoch R.W."/>
            <person name="Higgins S."/>
            <person name="Loffler F."/>
        </authorList>
    </citation>
    <scope>NUCLEOTIDE SEQUENCE</scope>
</reference>
<organism evidence="1">
    <name type="scientific">bioreactor metagenome</name>
    <dbReference type="NCBI Taxonomy" id="1076179"/>
    <lineage>
        <taxon>unclassified sequences</taxon>
        <taxon>metagenomes</taxon>
        <taxon>ecological metagenomes</taxon>
    </lineage>
</organism>
<evidence type="ECO:0000313" key="1">
    <source>
        <dbReference type="EMBL" id="MPM94174.1"/>
    </source>
</evidence>
<dbReference type="EMBL" id="VSSQ01040851">
    <property type="protein sequence ID" value="MPM94174.1"/>
    <property type="molecule type" value="Genomic_DNA"/>
</dbReference>
<protein>
    <submittedName>
        <fullName evidence="1">Uncharacterized protein</fullName>
    </submittedName>
</protein>
<dbReference type="AlphaFoldDB" id="A0A645DXB5"/>
<gene>
    <name evidence="1" type="ORF">SDC9_141319</name>
</gene>
<comment type="caution">
    <text evidence="1">The sequence shown here is derived from an EMBL/GenBank/DDBJ whole genome shotgun (WGS) entry which is preliminary data.</text>
</comment>
<name>A0A645DXB5_9ZZZZ</name>
<proteinExistence type="predicted"/>
<sequence>MFGFFKLKVSADYSQFSLINLSIGPAAVVNLPVHPQAIAILASILEIIVAAQRYRRHSTGLSLADTPLRLFSIFACYLDCRIVF</sequence>
<accession>A0A645DXB5</accession>